<protein>
    <submittedName>
        <fullName evidence="1">Uncharacterized protein</fullName>
    </submittedName>
</protein>
<name>A0ABD3I664_9MARC</name>
<keyword evidence="2" id="KW-1185">Reference proteome</keyword>
<dbReference type="EMBL" id="JBJQOH010000001">
    <property type="protein sequence ID" value="KAL3699053.1"/>
    <property type="molecule type" value="Genomic_DNA"/>
</dbReference>
<evidence type="ECO:0000313" key="1">
    <source>
        <dbReference type="EMBL" id="KAL3699053.1"/>
    </source>
</evidence>
<organism evidence="1 2">
    <name type="scientific">Riccia sorocarpa</name>
    <dbReference type="NCBI Taxonomy" id="122646"/>
    <lineage>
        <taxon>Eukaryota</taxon>
        <taxon>Viridiplantae</taxon>
        <taxon>Streptophyta</taxon>
        <taxon>Embryophyta</taxon>
        <taxon>Marchantiophyta</taxon>
        <taxon>Marchantiopsida</taxon>
        <taxon>Marchantiidae</taxon>
        <taxon>Marchantiales</taxon>
        <taxon>Ricciaceae</taxon>
        <taxon>Riccia</taxon>
    </lineage>
</organism>
<dbReference type="Proteomes" id="UP001633002">
    <property type="component" value="Unassembled WGS sequence"/>
</dbReference>
<gene>
    <name evidence="1" type="ORF">R1sor_017075</name>
</gene>
<proteinExistence type="predicted"/>
<evidence type="ECO:0000313" key="2">
    <source>
        <dbReference type="Proteomes" id="UP001633002"/>
    </source>
</evidence>
<dbReference type="AlphaFoldDB" id="A0ABD3I664"/>
<sequence>MSLNFLTPSLRTVKRTRSKFVAFLPGLQFGNFQEVVNILKSAKEIHGIVGDVFVIFAEDETRVKPRISDGDTRRRKIMLEDYLSREGLR</sequence>
<comment type="caution">
    <text evidence="1">The sequence shown here is derived from an EMBL/GenBank/DDBJ whole genome shotgun (WGS) entry which is preliminary data.</text>
</comment>
<accession>A0ABD3I664</accession>
<reference evidence="1 2" key="1">
    <citation type="submission" date="2024-09" db="EMBL/GenBank/DDBJ databases">
        <title>Chromosome-scale assembly of Riccia sorocarpa.</title>
        <authorList>
            <person name="Paukszto L."/>
        </authorList>
    </citation>
    <scope>NUCLEOTIDE SEQUENCE [LARGE SCALE GENOMIC DNA]</scope>
    <source>
        <strain evidence="1">LP-2024</strain>
        <tissue evidence="1">Aerial parts of the thallus</tissue>
    </source>
</reference>